<dbReference type="InterPro" id="IPR051689">
    <property type="entry name" value="Sterol_desaturase/TMEM195"/>
</dbReference>
<feature type="transmembrane region" description="Helical" evidence="7">
    <location>
        <begin position="344"/>
        <end position="363"/>
    </location>
</feature>
<evidence type="ECO:0000313" key="9">
    <source>
        <dbReference type="EMBL" id="SKD07927.1"/>
    </source>
</evidence>
<feature type="transmembrane region" description="Helical" evidence="7">
    <location>
        <begin position="317"/>
        <end position="338"/>
    </location>
</feature>
<comment type="subcellular location">
    <subcellularLocation>
        <location evidence="1">Endomembrane system</location>
        <topology evidence="1">Multi-pass membrane protein</topology>
    </subcellularLocation>
</comment>
<evidence type="ECO:0000256" key="5">
    <source>
        <dbReference type="ARBA" id="ARBA00023098"/>
    </source>
</evidence>
<keyword evidence="4" id="KW-0560">Oxidoreductase</keyword>
<evidence type="ECO:0000256" key="2">
    <source>
        <dbReference type="ARBA" id="ARBA00022692"/>
    </source>
</evidence>
<dbReference type="GO" id="GO:0012505">
    <property type="term" value="C:endomembrane system"/>
    <property type="evidence" value="ECO:0007669"/>
    <property type="project" value="UniProtKB-SubCell"/>
</dbReference>
<dbReference type="GO" id="GO:0006643">
    <property type="term" value="P:membrane lipid metabolic process"/>
    <property type="evidence" value="ECO:0007669"/>
    <property type="project" value="TreeGrafter"/>
</dbReference>
<dbReference type="GO" id="GO:0008610">
    <property type="term" value="P:lipid biosynthetic process"/>
    <property type="evidence" value="ECO:0007669"/>
    <property type="project" value="InterPro"/>
</dbReference>
<dbReference type="Proteomes" id="UP000190166">
    <property type="component" value="Unassembled WGS sequence"/>
</dbReference>
<dbReference type="EMBL" id="FUZZ01000003">
    <property type="protein sequence ID" value="SKD07927.1"/>
    <property type="molecule type" value="Genomic_DNA"/>
</dbReference>
<gene>
    <name evidence="9" type="ORF">SAMN05660461_3877</name>
</gene>
<name>A0A1T5P5M4_9BACT</name>
<organism evidence="9 10">
    <name type="scientific">Chitinophaga ginsengisegetis</name>
    <dbReference type="NCBI Taxonomy" id="393003"/>
    <lineage>
        <taxon>Bacteria</taxon>
        <taxon>Pseudomonadati</taxon>
        <taxon>Bacteroidota</taxon>
        <taxon>Chitinophagia</taxon>
        <taxon>Chitinophagales</taxon>
        <taxon>Chitinophagaceae</taxon>
        <taxon>Chitinophaga</taxon>
    </lineage>
</organism>
<dbReference type="PANTHER" id="PTHR21624:SF1">
    <property type="entry name" value="ALKYLGLYCEROL MONOOXYGENASE"/>
    <property type="match status" value="1"/>
</dbReference>
<accession>A0A1T5P5M4</accession>
<proteinExistence type="predicted"/>
<evidence type="ECO:0000256" key="1">
    <source>
        <dbReference type="ARBA" id="ARBA00004127"/>
    </source>
</evidence>
<dbReference type="InterPro" id="IPR006694">
    <property type="entry name" value="Fatty_acid_hydroxylase"/>
</dbReference>
<keyword evidence="5" id="KW-0443">Lipid metabolism</keyword>
<feature type="transmembrane region" description="Helical" evidence="7">
    <location>
        <begin position="159"/>
        <end position="186"/>
    </location>
</feature>
<dbReference type="GO" id="GO:0005506">
    <property type="term" value="F:iron ion binding"/>
    <property type="evidence" value="ECO:0007669"/>
    <property type="project" value="InterPro"/>
</dbReference>
<dbReference type="GO" id="GO:0016020">
    <property type="term" value="C:membrane"/>
    <property type="evidence" value="ECO:0007669"/>
    <property type="project" value="GOC"/>
</dbReference>
<dbReference type="GO" id="GO:0050479">
    <property type="term" value="F:glyceryl-ether monooxygenase activity"/>
    <property type="evidence" value="ECO:0007669"/>
    <property type="project" value="TreeGrafter"/>
</dbReference>
<evidence type="ECO:0000313" key="10">
    <source>
        <dbReference type="Proteomes" id="UP000190166"/>
    </source>
</evidence>
<feature type="transmembrane region" description="Helical" evidence="7">
    <location>
        <begin position="393"/>
        <end position="409"/>
    </location>
</feature>
<feature type="transmembrane region" description="Helical" evidence="7">
    <location>
        <begin position="100"/>
        <end position="117"/>
    </location>
</feature>
<dbReference type="Pfam" id="PF04116">
    <property type="entry name" value="FA_hydroxylase"/>
    <property type="match status" value="1"/>
</dbReference>
<dbReference type="AlphaFoldDB" id="A0A1T5P5M4"/>
<keyword evidence="10" id="KW-1185">Reference proteome</keyword>
<evidence type="ECO:0000259" key="8">
    <source>
        <dbReference type="Pfam" id="PF04116"/>
    </source>
</evidence>
<keyword evidence="6 7" id="KW-0472">Membrane</keyword>
<keyword evidence="2 7" id="KW-0812">Transmembrane</keyword>
<evidence type="ECO:0000256" key="6">
    <source>
        <dbReference type="ARBA" id="ARBA00023136"/>
    </source>
</evidence>
<reference evidence="9 10" key="1">
    <citation type="submission" date="2017-02" db="EMBL/GenBank/DDBJ databases">
        <authorList>
            <person name="Peterson S.W."/>
        </authorList>
    </citation>
    <scope>NUCLEOTIDE SEQUENCE [LARGE SCALE GENOMIC DNA]</scope>
    <source>
        <strain evidence="9 10">DSM 18108</strain>
    </source>
</reference>
<feature type="transmembrane region" description="Helical" evidence="7">
    <location>
        <begin position="25"/>
        <end position="46"/>
    </location>
</feature>
<evidence type="ECO:0000256" key="7">
    <source>
        <dbReference type="SAM" id="Phobius"/>
    </source>
</evidence>
<protein>
    <submittedName>
        <fullName evidence="9">Sterol desaturase/sphingolipid hydroxylase, fatty acid hydroxylase superfamily</fullName>
    </submittedName>
</protein>
<keyword evidence="3 7" id="KW-1133">Transmembrane helix</keyword>
<dbReference type="STRING" id="393003.SAMN05660461_3877"/>
<dbReference type="PANTHER" id="PTHR21624">
    <property type="entry name" value="STEROL DESATURASE-RELATED PROTEIN"/>
    <property type="match status" value="1"/>
</dbReference>
<evidence type="ECO:0000256" key="3">
    <source>
        <dbReference type="ARBA" id="ARBA00022989"/>
    </source>
</evidence>
<sequence length="427" mass="50379">MGWHRVLAYVLLFGFPDFKLYQVHLNYLALAVPFFLTFIGLEYLVARKNGKTYFKFNDSITNLSVGIAERLLDMFTVGLFYFVYDYLYRHFAIFDIKSSVLLWVALLICTDFIWYWYHRLAHEVTVFWCAHVVHHQSEEFNYTVSARITVFQAFIRTGFWAILPVIGFPPAMITSMLLVHGLYPFFIHTRTIGKLGILEYILVTPSHHRVHHASNPQYLDKNYGDVFIIWDKLFGTFVKEEEEPVYGLTKPLESNSFLWQHFHFILEMLYSARQAKGWRNKLRIVFGKPDNVDPGARKILEEKFLLRNPHITEAPKLFNYVLWQIVATLIVLFSFLLLEHYVPVFIQVCVTLLILLTLINCGAIMEQKKWVFYLEYARYLVFCLAGYYVWPHPAFLCAAAIIMITAFYFQSHLKEHYLRLVYGYPRS</sequence>
<evidence type="ECO:0000256" key="4">
    <source>
        <dbReference type="ARBA" id="ARBA00023002"/>
    </source>
</evidence>
<feature type="domain" description="Fatty acid hydroxylase" evidence="8">
    <location>
        <begin position="103"/>
        <end position="236"/>
    </location>
</feature>